<feature type="region of interest" description="Disordered" evidence="1">
    <location>
        <begin position="1"/>
        <end position="70"/>
    </location>
</feature>
<comment type="caution">
    <text evidence="2">The sequence shown here is derived from an EMBL/GenBank/DDBJ whole genome shotgun (WGS) entry which is preliminary data.</text>
</comment>
<name>A0A8T0PYK1_PANVG</name>
<dbReference type="EMBL" id="CM029050">
    <property type="protein sequence ID" value="KAG2567687.1"/>
    <property type="molecule type" value="Genomic_DNA"/>
</dbReference>
<proteinExistence type="predicted"/>
<gene>
    <name evidence="2" type="ORF">PVAP13_7NG340800</name>
</gene>
<evidence type="ECO:0000313" key="2">
    <source>
        <dbReference type="EMBL" id="KAG2567687.1"/>
    </source>
</evidence>
<reference evidence="2" key="1">
    <citation type="submission" date="2020-05" db="EMBL/GenBank/DDBJ databases">
        <title>WGS assembly of Panicum virgatum.</title>
        <authorList>
            <person name="Lovell J.T."/>
            <person name="Jenkins J."/>
            <person name="Shu S."/>
            <person name="Juenger T.E."/>
            <person name="Schmutz J."/>
        </authorList>
    </citation>
    <scope>NUCLEOTIDE SEQUENCE</scope>
    <source>
        <strain evidence="2">AP13</strain>
    </source>
</reference>
<dbReference type="AlphaFoldDB" id="A0A8T0PYK1"/>
<organism evidence="2 3">
    <name type="scientific">Panicum virgatum</name>
    <name type="common">Blackwell switchgrass</name>
    <dbReference type="NCBI Taxonomy" id="38727"/>
    <lineage>
        <taxon>Eukaryota</taxon>
        <taxon>Viridiplantae</taxon>
        <taxon>Streptophyta</taxon>
        <taxon>Embryophyta</taxon>
        <taxon>Tracheophyta</taxon>
        <taxon>Spermatophyta</taxon>
        <taxon>Magnoliopsida</taxon>
        <taxon>Liliopsida</taxon>
        <taxon>Poales</taxon>
        <taxon>Poaceae</taxon>
        <taxon>PACMAD clade</taxon>
        <taxon>Panicoideae</taxon>
        <taxon>Panicodae</taxon>
        <taxon>Paniceae</taxon>
        <taxon>Panicinae</taxon>
        <taxon>Panicum</taxon>
        <taxon>Panicum sect. Hiantes</taxon>
    </lineage>
</organism>
<dbReference type="Proteomes" id="UP000823388">
    <property type="component" value="Chromosome 7N"/>
</dbReference>
<protein>
    <submittedName>
        <fullName evidence="2">Uncharacterized protein</fullName>
    </submittedName>
</protein>
<evidence type="ECO:0000256" key="1">
    <source>
        <dbReference type="SAM" id="MobiDB-lite"/>
    </source>
</evidence>
<keyword evidence="3" id="KW-1185">Reference proteome</keyword>
<evidence type="ECO:0000313" key="3">
    <source>
        <dbReference type="Proteomes" id="UP000823388"/>
    </source>
</evidence>
<accession>A0A8T0PYK1</accession>
<sequence>MELSPLPPLGLGSHRQQERSFPAAVLMATGPPSPLVLPSDQAAPSPSPRRHKENSESLDPTPLPSHGDPWHRWSGEYEAHLWDSSCRVEGCTRKGK</sequence>